<name>A0A9W4ILY9_9EURO</name>
<dbReference type="AlphaFoldDB" id="A0A9W4ILY9"/>
<dbReference type="Proteomes" id="UP001152649">
    <property type="component" value="Unassembled WGS sequence"/>
</dbReference>
<dbReference type="OrthoDB" id="26719at2759"/>
<organism evidence="1 2">
    <name type="scientific">Penicillium salamii</name>
    <dbReference type="NCBI Taxonomy" id="1612424"/>
    <lineage>
        <taxon>Eukaryota</taxon>
        <taxon>Fungi</taxon>
        <taxon>Dikarya</taxon>
        <taxon>Ascomycota</taxon>
        <taxon>Pezizomycotina</taxon>
        <taxon>Eurotiomycetes</taxon>
        <taxon>Eurotiomycetidae</taxon>
        <taxon>Eurotiales</taxon>
        <taxon>Aspergillaceae</taxon>
        <taxon>Penicillium</taxon>
    </lineage>
</organism>
<gene>
    <name evidence="1" type="ORF">PSALAMII_LOCUS1843</name>
</gene>
<protein>
    <submittedName>
        <fullName evidence="1">Uncharacterized protein</fullName>
    </submittedName>
</protein>
<reference evidence="1" key="1">
    <citation type="submission" date="2021-07" db="EMBL/GenBank/DDBJ databases">
        <authorList>
            <person name="Branca A.L. A."/>
        </authorList>
    </citation>
    <scope>NUCLEOTIDE SEQUENCE</scope>
</reference>
<evidence type="ECO:0000313" key="1">
    <source>
        <dbReference type="EMBL" id="CAG8299862.1"/>
    </source>
</evidence>
<comment type="caution">
    <text evidence="1">The sequence shown here is derived from an EMBL/GenBank/DDBJ whole genome shotgun (WGS) entry which is preliminary data.</text>
</comment>
<keyword evidence="2" id="KW-1185">Reference proteome</keyword>
<proteinExistence type="predicted"/>
<accession>A0A9W4ILY9</accession>
<evidence type="ECO:0000313" key="2">
    <source>
        <dbReference type="Proteomes" id="UP001152649"/>
    </source>
</evidence>
<dbReference type="EMBL" id="CAJVPG010000066">
    <property type="protein sequence ID" value="CAG8299862.1"/>
    <property type="molecule type" value="Genomic_DNA"/>
</dbReference>
<sequence>MTDPTPEATSGRTAGITASNAFSGDFHVTNQYPISGGNFYFSSDPPLTP</sequence>